<dbReference type="EMBL" id="VLLN01000015">
    <property type="protein sequence ID" value="TWJ18648.1"/>
    <property type="molecule type" value="Genomic_DNA"/>
</dbReference>
<evidence type="ECO:0000313" key="2">
    <source>
        <dbReference type="Proteomes" id="UP000319449"/>
    </source>
</evidence>
<dbReference type="OrthoDB" id="5412674at2"/>
<protein>
    <recommendedName>
        <fullName evidence="3">von Willebrand factor type A domain-containing protein</fullName>
    </recommendedName>
</protein>
<reference evidence="1 2" key="1">
    <citation type="submission" date="2019-07" db="EMBL/GenBank/DDBJ databases">
        <title>Genomic Encyclopedia of Archaeal and Bacterial Type Strains, Phase II (KMG-II): from individual species to whole genera.</title>
        <authorList>
            <person name="Goeker M."/>
        </authorList>
    </citation>
    <scope>NUCLEOTIDE SEQUENCE [LARGE SCALE GENOMIC DNA]</scope>
    <source>
        <strain evidence="1 2">ATCC BAA-1139</strain>
    </source>
</reference>
<gene>
    <name evidence="1" type="ORF">JN12_02466</name>
</gene>
<accession>A0A562VL82</accession>
<dbReference type="CDD" id="cd00198">
    <property type="entry name" value="vWFA"/>
    <property type="match status" value="1"/>
</dbReference>
<organism evidence="1 2">
    <name type="scientific">Geobacter argillaceus</name>
    <dbReference type="NCBI Taxonomy" id="345631"/>
    <lineage>
        <taxon>Bacteria</taxon>
        <taxon>Pseudomonadati</taxon>
        <taxon>Thermodesulfobacteriota</taxon>
        <taxon>Desulfuromonadia</taxon>
        <taxon>Geobacterales</taxon>
        <taxon>Geobacteraceae</taxon>
        <taxon>Geobacter</taxon>
    </lineage>
</organism>
<keyword evidence="2" id="KW-1185">Reference proteome</keyword>
<sequence length="572" mass="65095">MIPSGNIEQSGRARERFLISGETGYSEYWRRDKSPVELLELAKLLRGIRKVVTQVGRNSGSVVWEGMTGQADSIPLDPTPIMGRYPIPASRADIAIGIAVRGAYLKTEWTDHVVKLARTRFDLPPIYAYKFTHYLEIAEKVYVDLIANRSIFGLYAAKAREWETEKAAKHFINPPSFTELLHIWWRIATDPDQEAFKRPYEDHSVVGMVGRTTAGQFYTGPMALLNSIVADLITTCPALPTVTERCEYRLERYASIFNELLEMVKFWPTDRKDPFLLSADFNEEMVREDLDKEGVKATLLSFADEIESNLERRHIDFTEQVKSVVVNFGEVVRVEGNDIVMPAKKNIDNSLLYKLRTVLQLVAQRNISYSRGLASGKIDRTRLYRAPTTGSIFNLKKTHHELYNDIVLLVDCTGSMAEPNKWAKTELIYQTLFTAILSFNPQAKLLAYNERKDTCRITEIYQQGKFYSVMPHGRTASGEAIIATALTLGQRQRTPFIIHLTDGASNYGCGVADAIRYCRRNRIHLLTIGLECDPMNQTALREEYGELIQFVQSIDQFPPLFKNLLSSSKLRH</sequence>
<evidence type="ECO:0000313" key="1">
    <source>
        <dbReference type="EMBL" id="TWJ18648.1"/>
    </source>
</evidence>
<name>A0A562VL82_9BACT</name>
<dbReference type="SUPFAM" id="SSF53300">
    <property type="entry name" value="vWA-like"/>
    <property type="match status" value="1"/>
</dbReference>
<comment type="caution">
    <text evidence="1">The sequence shown here is derived from an EMBL/GenBank/DDBJ whole genome shotgun (WGS) entry which is preliminary data.</text>
</comment>
<proteinExistence type="predicted"/>
<evidence type="ECO:0008006" key="3">
    <source>
        <dbReference type="Google" id="ProtNLM"/>
    </source>
</evidence>
<dbReference type="Proteomes" id="UP000319449">
    <property type="component" value="Unassembled WGS sequence"/>
</dbReference>
<dbReference type="AlphaFoldDB" id="A0A562VL82"/>
<dbReference type="RefSeq" id="WP_145023169.1">
    <property type="nucleotide sequence ID" value="NZ_VLLN01000015.1"/>
</dbReference>
<dbReference type="InterPro" id="IPR036465">
    <property type="entry name" value="vWFA_dom_sf"/>
</dbReference>
<dbReference type="Gene3D" id="3.40.50.410">
    <property type="entry name" value="von Willebrand factor, type A domain"/>
    <property type="match status" value="1"/>
</dbReference>